<feature type="signal peptide" evidence="1">
    <location>
        <begin position="1"/>
        <end position="21"/>
    </location>
</feature>
<feature type="chain" id="PRO_5045794637" description="Lipoprotein" evidence="1">
    <location>
        <begin position="22"/>
        <end position="350"/>
    </location>
</feature>
<protein>
    <recommendedName>
        <fullName evidence="4">Lipoprotein</fullName>
    </recommendedName>
</protein>
<organism evidence="2 3">
    <name type="scientific">Olleya sediminilitoris</name>
    <dbReference type="NCBI Taxonomy" id="2795739"/>
    <lineage>
        <taxon>Bacteria</taxon>
        <taxon>Pseudomonadati</taxon>
        <taxon>Bacteroidota</taxon>
        <taxon>Flavobacteriia</taxon>
        <taxon>Flavobacteriales</taxon>
        <taxon>Flavobacteriaceae</taxon>
    </lineage>
</organism>
<evidence type="ECO:0000256" key="1">
    <source>
        <dbReference type="SAM" id="SignalP"/>
    </source>
</evidence>
<evidence type="ECO:0008006" key="4">
    <source>
        <dbReference type="Google" id="ProtNLM"/>
    </source>
</evidence>
<dbReference type="Proteomes" id="UP000605013">
    <property type="component" value="Unassembled WGS sequence"/>
</dbReference>
<keyword evidence="3" id="KW-1185">Reference proteome</keyword>
<keyword evidence="1" id="KW-0732">Signal</keyword>
<evidence type="ECO:0000313" key="2">
    <source>
        <dbReference type="EMBL" id="MBL7559110.1"/>
    </source>
</evidence>
<comment type="caution">
    <text evidence="2">The sequence shown here is derived from an EMBL/GenBank/DDBJ whole genome shotgun (WGS) entry which is preliminary data.</text>
</comment>
<dbReference type="EMBL" id="JAEMEF010000003">
    <property type="protein sequence ID" value="MBL7559110.1"/>
    <property type="molecule type" value="Genomic_DNA"/>
</dbReference>
<accession>A0ABS1WJ15</accession>
<proteinExistence type="predicted"/>
<evidence type="ECO:0000313" key="3">
    <source>
        <dbReference type="Proteomes" id="UP000605013"/>
    </source>
</evidence>
<reference evidence="2 3" key="1">
    <citation type="submission" date="2020-12" db="EMBL/GenBank/DDBJ databases">
        <title>Olleya sediminilitoris sp. nov., isolated from a tidal flat.</title>
        <authorList>
            <person name="Park S."/>
            <person name="Yoon J.-H."/>
        </authorList>
    </citation>
    <scope>NUCLEOTIDE SEQUENCE [LARGE SCALE GENOMIC DNA]</scope>
    <source>
        <strain evidence="2 3">YSTF-M6</strain>
    </source>
</reference>
<dbReference type="PROSITE" id="PS51257">
    <property type="entry name" value="PROKAR_LIPOPROTEIN"/>
    <property type="match status" value="1"/>
</dbReference>
<name>A0ABS1WJ15_9FLAO</name>
<sequence>MKKSINLLIAFTLLISFFACQNEPIGGIDISAEETIAVNSELYNNLARITDNPESDLPTTCVNFNYPITMYTFNPELQLLATTLIENDALFLTYLNNLEEDYSISLSYPITTQLEDGTTFTINNNEELKENIEACIEDIKLIESEAVLQLINNCVWKVGYTRNTDNPYLGAIFNEDNGSTAFTYNEQLLFGSWTTLFIENELHINISLNNSAEVGEYFNFDWKVEYLDSNSIQLTNGDKSFVIHQYCDDDYALCTNFLFEECELEDNLDVAEFTFDDYNFCINNILQTDDSITDLIFFETEDDAINNTNAIPSDQMYLNTSQFQYIYVRVQNLADDNYYVVNIYLVATPC</sequence>
<dbReference type="RefSeq" id="WP_202999262.1">
    <property type="nucleotide sequence ID" value="NZ_JAEMEF010000003.1"/>
</dbReference>
<gene>
    <name evidence="2" type="ORF">JAO71_04770</name>
</gene>